<gene>
    <name evidence="1" type="ORF">METZ01_LOCUS516437</name>
</gene>
<name>A0A383F4I4_9ZZZZ</name>
<evidence type="ECO:0000313" key="1">
    <source>
        <dbReference type="EMBL" id="SVE63583.1"/>
    </source>
</evidence>
<dbReference type="AlphaFoldDB" id="A0A383F4I4"/>
<accession>A0A383F4I4</accession>
<evidence type="ECO:0008006" key="2">
    <source>
        <dbReference type="Google" id="ProtNLM"/>
    </source>
</evidence>
<reference evidence="1" key="1">
    <citation type="submission" date="2018-05" db="EMBL/GenBank/DDBJ databases">
        <authorList>
            <person name="Lanie J.A."/>
            <person name="Ng W.-L."/>
            <person name="Kazmierczak K.M."/>
            <person name="Andrzejewski T.M."/>
            <person name="Davidsen T.M."/>
            <person name="Wayne K.J."/>
            <person name="Tettelin H."/>
            <person name="Glass J.I."/>
            <person name="Rusch D."/>
            <person name="Podicherti R."/>
            <person name="Tsui H.-C.T."/>
            <person name="Winkler M.E."/>
        </authorList>
    </citation>
    <scope>NUCLEOTIDE SEQUENCE</scope>
</reference>
<sequence>MKATRPSYKLPDALKIGERFLLSFDGANASPQRGRLQDMSKDGALCIDVAPECQPPRGTRVTVSSIQQSPTDFHFSSEILGRRKLDGRVPVLLLKAPSRVERQQRRDAFRISAALKASVGWEEDEALRKPAVLTNLSGGGGRFYMRWLPQTERLMLSISAPDAFIKEWAMRQVGRMGNRNSRIFGDPFKEACDKLHDSFEELETRLVKC</sequence>
<organism evidence="1">
    <name type="scientific">marine metagenome</name>
    <dbReference type="NCBI Taxonomy" id="408172"/>
    <lineage>
        <taxon>unclassified sequences</taxon>
        <taxon>metagenomes</taxon>
        <taxon>ecological metagenomes</taxon>
    </lineage>
</organism>
<feature type="non-terminal residue" evidence="1">
    <location>
        <position position="209"/>
    </location>
</feature>
<proteinExistence type="predicted"/>
<protein>
    <recommendedName>
        <fullName evidence="2">PilZ domain-containing protein</fullName>
    </recommendedName>
</protein>
<dbReference type="EMBL" id="UINC01231161">
    <property type="protein sequence ID" value="SVE63583.1"/>
    <property type="molecule type" value="Genomic_DNA"/>
</dbReference>